<dbReference type="EMBL" id="KZ084087">
    <property type="protein sequence ID" value="OSD08059.1"/>
    <property type="molecule type" value="Genomic_DNA"/>
</dbReference>
<protein>
    <submittedName>
        <fullName evidence="1">Uncharacterized protein</fullName>
    </submittedName>
</protein>
<sequence>MSPLHAAACPSSLLSSLRLCAGSMPLFTSPLLGRPGELSQAPHRRTWPMELLISHLGPGQAFFCSLGSLEESAVPFSLCALMQAAELKDVAPAHGFLCSIDIDQPFIASMERPAASIWFPLCTDDG</sequence>
<dbReference type="Proteomes" id="UP000193067">
    <property type="component" value="Unassembled WGS sequence"/>
</dbReference>
<proteinExistence type="predicted"/>
<evidence type="ECO:0000313" key="2">
    <source>
        <dbReference type="Proteomes" id="UP000193067"/>
    </source>
</evidence>
<gene>
    <name evidence="1" type="ORF">PYCCODRAFT_1430248</name>
</gene>
<evidence type="ECO:0000313" key="1">
    <source>
        <dbReference type="EMBL" id="OSD08059.1"/>
    </source>
</evidence>
<organism evidence="1 2">
    <name type="scientific">Trametes coccinea (strain BRFM310)</name>
    <name type="common">Pycnoporus coccineus</name>
    <dbReference type="NCBI Taxonomy" id="1353009"/>
    <lineage>
        <taxon>Eukaryota</taxon>
        <taxon>Fungi</taxon>
        <taxon>Dikarya</taxon>
        <taxon>Basidiomycota</taxon>
        <taxon>Agaricomycotina</taxon>
        <taxon>Agaricomycetes</taxon>
        <taxon>Polyporales</taxon>
        <taxon>Polyporaceae</taxon>
        <taxon>Trametes</taxon>
    </lineage>
</organism>
<reference evidence="1 2" key="1">
    <citation type="journal article" date="2015" name="Biotechnol. Biofuels">
        <title>Enhanced degradation of softwood versus hardwood by the white-rot fungus Pycnoporus coccineus.</title>
        <authorList>
            <person name="Couturier M."/>
            <person name="Navarro D."/>
            <person name="Chevret D."/>
            <person name="Henrissat B."/>
            <person name="Piumi F."/>
            <person name="Ruiz-Duenas F.J."/>
            <person name="Martinez A.T."/>
            <person name="Grigoriev I.V."/>
            <person name="Riley R."/>
            <person name="Lipzen A."/>
            <person name="Berrin J.G."/>
            <person name="Master E.R."/>
            <person name="Rosso M.N."/>
        </authorList>
    </citation>
    <scope>NUCLEOTIDE SEQUENCE [LARGE SCALE GENOMIC DNA]</scope>
    <source>
        <strain evidence="1 2">BRFM310</strain>
    </source>
</reference>
<accession>A0A1Y2J3S5</accession>
<dbReference type="AlphaFoldDB" id="A0A1Y2J3S5"/>
<name>A0A1Y2J3S5_TRAC3</name>
<keyword evidence="2" id="KW-1185">Reference proteome</keyword>